<dbReference type="EMBL" id="BGPR01134577">
    <property type="protein sequence ID" value="GBN53778.1"/>
    <property type="molecule type" value="Genomic_DNA"/>
</dbReference>
<name>A0A4Y2PPC4_ARAVE</name>
<dbReference type="AlphaFoldDB" id="A0A4Y2PPC4"/>
<gene>
    <name evidence="2" type="ORF">AVEN_66289_1</name>
</gene>
<reference evidence="2 3" key="1">
    <citation type="journal article" date="2019" name="Sci. Rep.">
        <title>Orb-weaving spider Araneus ventricosus genome elucidates the spidroin gene catalogue.</title>
        <authorList>
            <person name="Kono N."/>
            <person name="Nakamura H."/>
            <person name="Ohtoshi R."/>
            <person name="Moran D.A.P."/>
            <person name="Shinohara A."/>
            <person name="Yoshida Y."/>
            <person name="Fujiwara M."/>
            <person name="Mori M."/>
            <person name="Tomita M."/>
            <person name="Arakawa K."/>
        </authorList>
    </citation>
    <scope>NUCLEOTIDE SEQUENCE [LARGE SCALE GENOMIC DNA]</scope>
</reference>
<accession>A0A4Y2PPC4</accession>
<evidence type="ECO:0000313" key="3">
    <source>
        <dbReference type="Proteomes" id="UP000499080"/>
    </source>
</evidence>
<protein>
    <submittedName>
        <fullName evidence="2">Uncharacterized protein</fullName>
    </submittedName>
</protein>
<feature type="region of interest" description="Disordered" evidence="1">
    <location>
        <begin position="1"/>
        <end position="26"/>
    </location>
</feature>
<evidence type="ECO:0000313" key="2">
    <source>
        <dbReference type="EMBL" id="GBN53778.1"/>
    </source>
</evidence>
<keyword evidence="3" id="KW-1185">Reference proteome</keyword>
<evidence type="ECO:0000256" key="1">
    <source>
        <dbReference type="SAM" id="MobiDB-lite"/>
    </source>
</evidence>
<dbReference type="Proteomes" id="UP000499080">
    <property type="component" value="Unassembled WGS sequence"/>
</dbReference>
<organism evidence="2 3">
    <name type="scientific">Araneus ventricosus</name>
    <name type="common">Orbweaver spider</name>
    <name type="synonym">Epeira ventricosa</name>
    <dbReference type="NCBI Taxonomy" id="182803"/>
    <lineage>
        <taxon>Eukaryota</taxon>
        <taxon>Metazoa</taxon>
        <taxon>Ecdysozoa</taxon>
        <taxon>Arthropoda</taxon>
        <taxon>Chelicerata</taxon>
        <taxon>Arachnida</taxon>
        <taxon>Araneae</taxon>
        <taxon>Araneomorphae</taxon>
        <taxon>Entelegynae</taxon>
        <taxon>Araneoidea</taxon>
        <taxon>Araneidae</taxon>
        <taxon>Araneus</taxon>
    </lineage>
</organism>
<sequence>MPQELRAHSRFQVTHAQESNKNRTAHPKQYLATANEIAPRKIGTKQVRTVNSTFTLMNYSAQPRHADNLNDPAALTINRALWPTHNSPYYDRLLRRPPQTEVRPVIGGGNLTSSFTISHREARLCLLIRQVLIPIFEVSL</sequence>
<comment type="caution">
    <text evidence="2">The sequence shown here is derived from an EMBL/GenBank/DDBJ whole genome shotgun (WGS) entry which is preliminary data.</text>
</comment>
<proteinExistence type="predicted"/>